<feature type="transmembrane region" description="Helical" evidence="1">
    <location>
        <begin position="977"/>
        <end position="998"/>
    </location>
</feature>
<dbReference type="Gene3D" id="1.20.1640.10">
    <property type="entry name" value="Multidrug efflux transporter AcrB transmembrane domain"/>
    <property type="match status" value="2"/>
</dbReference>
<dbReference type="AlphaFoldDB" id="A0A1I2JI09"/>
<feature type="transmembrane region" description="Helical" evidence="1">
    <location>
        <begin position="524"/>
        <end position="546"/>
    </location>
</feature>
<gene>
    <name evidence="2" type="ORF">SAMN04488120_107101</name>
</gene>
<keyword evidence="1" id="KW-1133">Transmembrane helix</keyword>
<dbReference type="OrthoDB" id="9757940at2"/>
<accession>A0A1I2JI09</accession>
<dbReference type="Gene3D" id="3.30.2090.10">
    <property type="entry name" value="Multidrug efflux transporter AcrB TolC docking domain, DN and DC subdomains"/>
    <property type="match status" value="2"/>
</dbReference>
<feature type="transmembrane region" description="Helical" evidence="1">
    <location>
        <begin position="906"/>
        <end position="929"/>
    </location>
</feature>
<feature type="transmembrane region" description="Helical" evidence="1">
    <location>
        <begin position="950"/>
        <end position="971"/>
    </location>
</feature>
<feature type="transmembrane region" description="Helical" evidence="1">
    <location>
        <begin position="459"/>
        <end position="482"/>
    </location>
</feature>
<feature type="transmembrane region" description="Helical" evidence="1">
    <location>
        <begin position="427"/>
        <end position="447"/>
    </location>
</feature>
<feature type="transmembrane region" description="Helical" evidence="1">
    <location>
        <begin position="880"/>
        <end position="900"/>
    </location>
</feature>
<protein>
    <submittedName>
        <fullName evidence="2">Multidrug efflux pump subunit AcrB</fullName>
    </submittedName>
</protein>
<dbReference type="InterPro" id="IPR027463">
    <property type="entry name" value="AcrB_DN_DC_subdom"/>
</dbReference>
<dbReference type="Gene3D" id="3.30.70.1430">
    <property type="entry name" value="Multidrug efflux transporter AcrB pore domain"/>
    <property type="match status" value="2"/>
</dbReference>
<dbReference type="PANTHER" id="PTHR32063">
    <property type="match status" value="1"/>
</dbReference>
<dbReference type="EMBL" id="FOOC01000007">
    <property type="protein sequence ID" value="SFF53610.1"/>
    <property type="molecule type" value="Genomic_DNA"/>
</dbReference>
<dbReference type="GO" id="GO:0042910">
    <property type="term" value="F:xenobiotic transmembrane transporter activity"/>
    <property type="evidence" value="ECO:0007669"/>
    <property type="project" value="TreeGrafter"/>
</dbReference>
<keyword evidence="3" id="KW-1185">Reference proteome</keyword>
<feature type="transmembrane region" description="Helical" evidence="1">
    <location>
        <begin position="850"/>
        <end position="873"/>
    </location>
</feature>
<dbReference type="SUPFAM" id="SSF82866">
    <property type="entry name" value="Multidrug efflux transporter AcrB transmembrane domain"/>
    <property type="match status" value="2"/>
</dbReference>
<dbReference type="PANTHER" id="PTHR32063:SF24">
    <property type="entry name" value="CATION EFFLUX SYSTEM (ACRB_ACRD_ACRF FAMILY)"/>
    <property type="match status" value="1"/>
</dbReference>
<sequence>MRISDFAVRNTPFMVVVFLLLIAMGVSSWRNIPRTEDPYFPISAFQIIAVYPGANALEVERRVVEPIEDALNTLDDIKEMSSTSDDSLGIVRIEFEAHVDVEKKYDEINREIGALGPVLPEGLARLKVMKINPGHVNIVQLALVSETASWHALEDTAEELKDRLERIPGVREAETWALPQRELRVELDLARLAELNLRATQVLQAITADNTNVPGGAVEIGPRRFNLKTTGSYQSLDEVRDTVIAGSGDAIVRVRDVARVDWDHGPLDYTARFDGRRAVWVTANQKPGHNIFVTQAAINEVVDQFRTELPAGIELAVGFDQSQKVRHRLNRLTTDFIIAIVLVLVTLLPLGLRAAGIVMVSIPLSLFTGIAALYLTGFSLNQLSIAGFVVALGLLVDDSIVVTENIARFLRMGYTRDQAAMLATRQISLAVVGCTATLLFAFLPLLMLPGNAGKFIRSLPAAVAFTVAASLFVALTIIPFLASRVLPRQTTHEDNRLLRGLLRLIHRVYAPLLRRALARPKTTVALSTLAVAASFALVPLIGMSMFPKADTPQFLVQITLPNGSSITRTDAVLRQVEDILHKRPEIVHTMANLGRGNPQIYYNVFQREYGAHVADVFVQLKAFEGKKTRRMLDELRTELDAIPGAEIIVKEFENGPPMEAPIAIRIIGRDLDVLRKMAAEVEALVRATPGTRDVVNNQRRARLDLDLGIDTTKAGMLGIAPLELDQTVRLAVAGIEAGEFREPDGDSYPIVLRAPLSGRPTLSALDGLHVGTASGAQVPLAQLTSPHLVETPPLIYRRDRERAVVITAYTESGYNTERVTQQILDRIAARDWPSGYRFVAAGEVESRKHIFAGFGTAILIAAFGILAVLVLEFGSFKSTLIVATVVPLGVMGGILMLWLTGNSLSFTAMIGFIALTGIEIKNSILLVDFTNQLRQQGRPLMEAIVEAGEIRFLPILLTSATAIGGLLPLAVQGAALYAPMAWVIIGGLITSTLIGRLVTPVMYMLLPPHLDPEASSGVAVPELEIKTA</sequence>
<name>A0A1I2JI09_9GAMM</name>
<dbReference type="Gene3D" id="3.30.70.1320">
    <property type="entry name" value="Multidrug efflux transporter AcrB pore domain like"/>
    <property type="match status" value="1"/>
</dbReference>
<keyword evidence="1" id="KW-0472">Membrane</keyword>
<dbReference type="Proteomes" id="UP000199771">
    <property type="component" value="Unassembled WGS sequence"/>
</dbReference>
<dbReference type="PRINTS" id="PR00702">
    <property type="entry name" value="ACRIFLAVINRP"/>
</dbReference>
<feature type="transmembrane region" description="Helical" evidence="1">
    <location>
        <begin position="383"/>
        <end position="406"/>
    </location>
</feature>
<evidence type="ECO:0000313" key="2">
    <source>
        <dbReference type="EMBL" id="SFF53610.1"/>
    </source>
</evidence>
<feature type="transmembrane region" description="Helical" evidence="1">
    <location>
        <begin position="332"/>
        <end position="350"/>
    </location>
</feature>
<evidence type="ECO:0000256" key="1">
    <source>
        <dbReference type="SAM" id="Phobius"/>
    </source>
</evidence>
<feature type="transmembrane region" description="Helical" evidence="1">
    <location>
        <begin position="357"/>
        <end position="377"/>
    </location>
</feature>
<evidence type="ECO:0000313" key="3">
    <source>
        <dbReference type="Proteomes" id="UP000199771"/>
    </source>
</evidence>
<organism evidence="2 3">
    <name type="scientific">Fontimonas thermophila</name>
    <dbReference type="NCBI Taxonomy" id="1076937"/>
    <lineage>
        <taxon>Bacteria</taxon>
        <taxon>Pseudomonadati</taxon>
        <taxon>Pseudomonadota</taxon>
        <taxon>Gammaproteobacteria</taxon>
        <taxon>Nevskiales</taxon>
        <taxon>Nevskiaceae</taxon>
        <taxon>Fontimonas</taxon>
    </lineage>
</organism>
<dbReference type="STRING" id="1076937.SAMN04488120_107101"/>
<dbReference type="Pfam" id="PF00873">
    <property type="entry name" value="ACR_tran"/>
    <property type="match status" value="1"/>
</dbReference>
<dbReference type="RefSeq" id="WP_091533886.1">
    <property type="nucleotide sequence ID" value="NZ_FOOC01000007.1"/>
</dbReference>
<dbReference type="SUPFAM" id="SSF82714">
    <property type="entry name" value="Multidrug efflux transporter AcrB TolC docking domain, DN and DC subdomains"/>
    <property type="match status" value="2"/>
</dbReference>
<proteinExistence type="predicted"/>
<keyword evidence="1" id="KW-0812">Transmembrane</keyword>
<reference evidence="2 3" key="1">
    <citation type="submission" date="2016-10" db="EMBL/GenBank/DDBJ databases">
        <authorList>
            <person name="de Groot N.N."/>
        </authorList>
    </citation>
    <scope>NUCLEOTIDE SEQUENCE [LARGE SCALE GENOMIC DNA]</scope>
    <source>
        <strain evidence="2 3">DSM 23609</strain>
    </source>
</reference>
<dbReference type="SUPFAM" id="SSF82693">
    <property type="entry name" value="Multidrug efflux transporter AcrB pore domain, PN1, PN2, PC1 and PC2 subdomains"/>
    <property type="match status" value="3"/>
</dbReference>
<dbReference type="GO" id="GO:0005886">
    <property type="term" value="C:plasma membrane"/>
    <property type="evidence" value="ECO:0007669"/>
    <property type="project" value="TreeGrafter"/>
</dbReference>
<dbReference type="Gene3D" id="3.30.70.1440">
    <property type="entry name" value="Multidrug efflux transporter AcrB pore domain"/>
    <property type="match status" value="1"/>
</dbReference>
<dbReference type="InterPro" id="IPR001036">
    <property type="entry name" value="Acrflvin-R"/>
</dbReference>